<keyword evidence="1" id="KW-1133">Transmembrane helix</keyword>
<keyword evidence="1" id="KW-0472">Membrane</keyword>
<reference evidence="2" key="1">
    <citation type="submission" date="2020-10" db="EMBL/GenBank/DDBJ databases">
        <title>Unveiling of a novel bifunctional photoreceptor, Dualchrome1, isolated from a cosmopolitan green alga.</title>
        <authorList>
            <person name="Suzuki S."/>
            <person name="Kawachi M."/>
        </authorList>
    </citation>
    <scope>NUCLEOTIDE SEQUENCE</scope>
    <source>
        <strain evidence="2">NIES 2893</strain>
    </source>
</reference>
<dbReference type="OrthoDB" id="10264855at2759"/>
<proteinExistence type="predicted"/>
<dbReference type="EMBL" id="BNJQ01000017">
    <property type="protein sequence ID" value="GHP07571.1"/>
    <property type="molecule type" value="Genomic_DNA"/>
</dbReference>
<evidence type="ECO:0000256" key="1">
    <source>
        <dbReference type="SAM" id="Phobius"/>
    </source>
</evidence>
<dbReference type="AlphaFoldDB" id="A0A830HQ51"/>
<keyword evidence="3" id="KW-1185">Reference proteome</keyword>
<comment type="caution">
    <text evidence="2">The sequence shown here is derived from an EMBL/GenBank/DDBJ whole genome shotgun (WGS) entry which is preliminary data.</text>
</comment>
<organism evidence="2 3">
    <name type="scientific">Pycnococcus provasolii</name>
    <dbReference type="NCBI Taxonomy" id="41880"/>
    <lineage>
        <taxon>Eukaryota</taxon>
        <taxon>Viridiplantae</taxon>
        <taxon>Chlorophyta</taxon>
        <taxon>Pseudoscourfieldiophyceae</taxon>
        <taxon>Pseudoscourfieldiales</taxon>
        <taxon>Pycnococcaceae</taxon>
        <taxon>Pycnococcus</taxon>
    </lineage>
</organism>
<evidence type="ECO:0000313" key="3">
    <source>
        <dbReference type="Proteomes" id="UP000660262"/>
    </source>
</evidence>
<evidence type="ECO:0008006" key="4">
    <source>
        <dbReference type="Google" id="ProtNLM"/>
    </source>
</evidence>
<name>A0A830HQ51_9CHLO</name>
<sequence>MTTIRMSSDERDRAFAVLNAAEQPKAHENVWSRRCYAPMLIHAPEFANLRAQIAEQLPDYAIAFDVVFESRGNPVEWHCDYESLGPFVVPDRWATVRDSHFMSVHFNLTEDGGALTTNSSVWLSYVCYLAIVCTGIFGFCHRMLLWLLSPDGASTRRSNRALEGNVFDNTRLHKVTGGAPRTSYVVRLVRKGAVVLISKQSIVDGIKRSQACMAFRSMLDCVDENASDAAEIDWARIPGVERERGASSVTGSLIWR</sequence>
<dbReference type="Proteomes" id="UP000660262">
    <property type="component" value="Unassembled WGS sequence"/>
</dbReference>
<accession>A0A830HQ51</accession>
<protein>
    <recommendedName>
        <fullName evidence="4">Alpha-ketoglutarate-dependent dioxygenase AlkB-like domain-containing protein</fullName>
    </recommendedName>
</protein>
<feature type="transmembrane region" description="Helical" evidence="1">
    <location>
        <begin position="122"/>
        <end position="148"/>
    </location>
</feature>
<gene>
    <name evidence="2" type="ORF">PPROV_000631300</name>
</gene>
<evidence type="ECO:0000313" key="2">
    <source>
        <dbReference type="EMBL" id="GHP07571.1"/>
    </source>
</evidence>
<keyword evidence="1" id="KW-0812">Transmembrane</keyword>